<evidence type="ECO:0000259" key="8">
    <source>
        <dbReference type="Pfam" id="PF00924"/>
    </source>
</evidence>
<organism evidence="11 12">
    <name type="scientific">Aphanothece hegewaldii CCALA 016</name>
    <dbReference type="NCBI Taxonomy" id="2107694"/>
    <lineage>
        <taxon>Bacteria</taxon>
        <taxon>Bacillati</taxon>
        <taxon>Cyanobacteriota</taxon>
        <taxon>Cyanophyceae</taxon>
        <taxon>Oscillatoriophycideae</taxon>
        <taxon>Chroococcales</taxon>
        <taxon>Aphanothecaceae</taxon>
        <taxon>Aphanothece</taxon>
    </lineage>
</organism>
<dbReference type="Gene3D" id="2.30.30.60">
    <property type="match status" value="1"/>
</dbReference>
<dbReference type="InterPro" id="IPR011066">
    <property type="entry name" value="MscS_channel_C_sf"/>
</dbReference>
<dbReference type="Pfam" id="PF00924">
    <property type="entry name" value="MS_channel_2nd"/>
    <property type="match status" value="1"/>
</dbReference>
<feature type="transmembrane region" description="Helical" evidence="7">
    <location>
        <begin position="30"/>
        <end position="52"/>
    </location>
</feature>
<feature type="transmembrane region" description="Helical" evidence="7">
    <location>
        <begin position="223"/>
        <end position="244"/>
    </location>
</feature>
<dbReference type="SUPFAM" id="SSF82861">
    <property type="entry name" value="Mechanosensitive channel protein MscS (YggB), transmembrane region"/>
    <property type="match status" value="1"/>
</dbReference>
<evidence type="ECO:0000259" key="9">
    <source>
        <dbReference type="Pfam" id="PF21082"/>
    </source>
</evidence>
<keyword evidence="4 7" id="KW-0812">Transmembrane</keyword>
<keyword evidence="12" id="KW-1185">Reference proteome</keyword>
<dbReference type="OrthoDB" id="9809206at2"/>
<comment type="subcellular location">
    <subcellularLocation>
        <location evidence="1">Cell membrane</location>
        <topology evidence="1">Multi-pass membrane protein</topology>
    </subcellularLocation>
</comment>
<feature type="transmembrane region" description="Helical" evidence="7">
    <location>
        <begin position="181"/>
        <end position="202"/>
    </location>
</feature>
<comment type="caution">
    <text evidence="11">The sequence shown here is derived from an EMBL/GenBank/DDBJ whole genome shotgun (WGS) entry which is preliminary data.</text>
</comment>
<evidence type="ECO:0000313" key="11">
    <source>
        <dbReference type="EMBL" id="PSF32458.1"/>
    </source>
</evidence>
<evidence type="ECO:0000256" key="6">
    <source>
        <dbReference type="ARBA" id="ARBA00023136"/>
    </source>
</evidence>
<dbReference type="Proteomes" id="UP000239001">
    <property type="component" value="Unassembled WGS sequence"/>
</dbReference>
<dbReference type="GO" id="GO:0055085">
    <property type="term" value="P:transmembrane transport"/>
    <property type="evidence" value="ECO:0007669"/>
    <property type="project" value="InterPro"/>
</dbReference>
<dbReference type="InterPro" id="IPR023408">
    <property type="entry name" value="MscS_beta-dom_sf"/>
</dbReference>
<keyword evidence="5 7" id="KW-1133">Transmembrane helix</keyword>
<dbReference type="Gene3D" id="1.10.287.1260">
    <property type="match status" value="1"/>
</dbReference>
<feature type="domain" description="Mechanosensitive ion channel transmembrane helices 2/3" evidence="10">
    <location>
        <begin position="227"/>
        <end position="267"/>
    </location>
</feature>
<dbReference type="InterPro" id="IPR049278">
    <property type="entry name" value="MS_channel_C"/>
</dbReference>
<evidence type="ECO:0000256" key="4">
    <source>
        <dbReference type="ARBA" id="ARBA00022692"/>
    </source>
</evidence>
<dbReference type="InterPro" id="IPR011014">
    <property type="entry name" value="MscS_channel_TM-2"/>
</dbReference>
<evidence type="ECO:0000256" key="1">
    <source>
        <dbReference type="ARBA" id="ARBA00004651"/>
    </source>
</evidence>
<protein>
    <submittedName>
        <fullName evidence="11">Mechanosensitive ion channel protein</fullName>
    </submittedName>
</protein>
<evidence type="ECO:0000313" key="12">
    <source>
        <dbReference type="Proteomes" id="UP000239001"/>
    </source>
</evidence>
<evidence type="ECO:0000256" key="7">
    <source>
        <dbReference type="SAM" id="Phobius"/>
    </source>
</evidence>
<dbReference type="PANTHER" id="PTHR30347:SF1">
    <property type="entry name" value="MECHANOSENSITIVE CHANNEL MSCK"/>
    <property type="match status" value="1"/>
</dbReference>
<dbReference type="Gene3D" id="3.30.70.100">
    <property type="match status" value="1"/>
</dbReference>
<dbReference type="InterPro" id="IPR052702">
    <property type="entry name" value="MscS-like_channel"/>
</dbReference>
<dbReference type="InterPro" id="IPR010920">
    <property type="entry name" value="LSM_dom_sf"/>
</dbReference>
<feature type="domain" description="Mechanosensitive ion channel MscS C-terminal" evidence="9">
    <location>
        <begin position="345"/>
        <end position="425"/>
    </location>
</feature>
<dbReference type="GO" id="GO:0005886">
    <property type="term" value="C:plasma membrane"/>
    <property type="evidence" value="ECO:0007669"/>
    <property type="project" value="UniProtKB-SubCell"/>
</dbReference>
<dbReference type="Pfam" id="PF21088">
    <property type="entry name" value="MS_channel_1st"/>
    <property type="match status" value="1"/>
</dbReference>
<keyword evidence="3" id="KW-1003">Cell membrane</keyword>
<evidence type="ECO:0000256" key="3">
    <source>
        <dbReference type="ARBA" id="ARBA00022475"/>
    </source>
</evidence>
<proteinExistence type="inferred from homology"/>
<keyword evidence="6 7" id="KW-0472">Membrane</keyword>
<feature type="transmembrane region" description="Helical" evidence="7">
    <location>
        <begin position="107"/>
        <end position="132"/>
    </location>
</feature>
<feature type="transmembrane region" description="Helical" evidence="7">
    <location>
        <begin position="73"/>
        <end position="95"/>
    </location>
</feature>
<reference evidence="11 12" key="1">
    <citation type="submission" date="2018-03" db="EMBL/GenBank/DDBJ databases">
        <title>The ancient ancestry and fast evolution of plastids.</title>
        <authorList>
            <person name="Moore K.R."/>
            <person name="Magnabosco C."/>
            <person name="Momper L."/>
            <person name="Gold D.A."/>
            <person name="Bosak T."/>
            <person name="Fournier G.P."/>
        </authorList>
    </citation>
    <scope>NUCLEOTIDE SEQUENCE [LARGE SCALE GENOMIC DNA]</scope>
    <source>
        <strain evidence="11 12">CCALA 016</strain>
    </source>
</reference>
<dbReference type="InterPro" id="IPR049142">
    <property type="entry name" value="MS_channel_1st"/>
</dbReference>
<dbReference type="Pfam" id="PF21082">
    <property type="entry name" value="MS_channel_3rd"/>
    <property type="match status" value="1"/>
</dbReference>
<gene>
    <name evidence="11" type="ORF">C7H19_21410</name>
</gene>
<feature type="domain" description="Mechanosensitive ion channel MscS" evidence="8">
    <location>
        <begin position="269"/>
        <end position="333"/>
    </location>
</feature>
<sequence length="439" mass="49545">MPIEERLPTLIEAVVKQFLFLGRSEVQSQLLAIALSLSLSWLLSKCLWHWLIRTFPQATVIIWEDARFSSRQYLAVLLQHLDFSVLSLIALNLSLELFRTQDCKRGLLNVAIGLMWVYLGYRFCLASLYAVFPLASVRRYHYRLFAPLFILYVLGTISNLANNLELIAQISPFKLFNSPFTLGSIFSLIAGLYFWVVIVIFLEDIFLKILETKNKLETGATQAAFLLIRYFLIALGIILILGYVGVNGTAVAAITGGLSVGIGFGLQQVVSNFVSGILLLFEGVLRPGDIIDVEGQTSEVTKLGIRATTVRILKNNSEKIIPNQTFFTKDVTTYTSSDRLVQCSIKVGVGYEYDVHQITTLFLQIANEHPRILKKPAPLVFLLDFGDAHFNFELKFWLNDINLQTEVISDLNYTILENFTKSLIEAPFFQREIHIRTGG</sequence>
<feature type="transmembrane region" description="Helical" evidence="7">
    <location>
        <begin position="144"/>
        <end position="161"/>
    </location>
</feature>
<evidence type="ECO:0000256" key="2">
    <source>
        <dbReference type="ARBA" id="ARBA00008017"/>
    </source>
</evidence>
<evidence type="ECO:0000259" key="10">
    <source>
        <dbReference type="Pfam" id="PF21088"/>
    </source>
</evidence>
<dbReference type="InterPro" id="IPR006685">
    <property type="entry name" value="MscS_channel_2nd"/>
</dbReference>
<feature type="transmembrane region" description="Helical" evidence="7">
    <location>
        <begin position="250"/>
        <end position="281"/>
    </location>
</feature>
<dbReference type="SUPFAM" id="SSF82689">
    <property type="entry name" value="Mechanosensitive channel protein MscS (YggB), C-terminal domain"/>
    <property type="match status" value="1"/>
</dbReference>
<accession>A0A2T1LS67</accession>
<evidence type="ECO:0000256" key="5">
    <source>
        <dbReference type="ARBA" id="ARBA00022989"/>
    </source>
</evidence>
<reference evidence="11 12" key="2">
    <citation type="submission" date="2018-03" db="EMBL/GenBank/DDBJ databases">
        <authorList>
            <person name="Keele B.F."/>
        </authorList>
    </citation>
    <scope>NUCLEOTIDE SEQUENCE [LARGE SCALE GENOMIC DNA]</scope>
    <source>
        <strain evidence="11 12">CCALA 016</strain>
    </source>
</reference>
<dbReference type="PANTHER" id="PTHR30347">
    <property type="entry name" value="POTASSIUM CHANNEL RELATED"/>
    <property type="match status" value="1"/>
</dbReference>
<name>A0A2T1LS67_9CHRO</name>
<dbReference type="AlphaFoldDB" id="A0A2T1LS67"/>
<dbReference type="SUPFAM" id="SSF50182">
    <property type="entry name" value="Sm-like ribonucleoproteins"/>
    <property type="match status" value="1"/>
</dbReference>
<comment type="similarity">
    <text evidence="2">Belongs to the MscS (TC 1.A.23) family.</text>
</comment>
<dbReference type="EMBL" id="PXOH01000037">
    <property type="protein sequence ID" value="PSF32458.1"/>
    <property type="molecule type" value="Genomic_DNA"/>
</dbReference>